<evidence type="ECO:0000256" key="11">
    <source>
        <dbReference type="PIRSR" id="PIRSR038928-1"/>
    </source>
</evidence>
<dbReference type="InterPro" id="IPR010582">
    <property type="entry name" value="Catalase_immune_responsive"/>
</dbReference>
<evidence type="ECO:0000256" key="3">
    <source>
        <dbReference type="ARBA" id="ARBA00012314"/>
    </source>
</evidence>
<comment type="similarity">
    <text evidence="2 13">Belongs to the catalase family.</text>
</comment>
<evidence type="ECO:0000256" key="7">
    <source>
        <dbReference type="ARBA" id="ARBA00023002"/>
    </source>
</evidence>
<dbReference type="CDD" id="cd08156">
    <property type="entry name" value="catalase_clade_3"/>
    <property type="match status" value="1"/>
</dbReference>
<keyword evidence="9 13" id="KW-0376">Hydrogen peroxide</keyword>
<dbReference type="PANTHER" id="PTHR11465">
    <property type="entry name" value="CATALASE"/>
    <property type="match status" value="1"/>
</dbReference>
<evidence type="ECO:0000256" key="1">
    <source>
        <dbReference type="ARBA" id="ARBA00001971"/>
    </source>
</evidence>
<evidence type="ECO:0000256" key="10">
    <source>
        <dbReference type="ARBA" id="ARBA00049254"/>
    </source>
</evidence>
<dbReference type="GO" id="GO:0004096">
    <property type="term" value="F:catalase activity"/>
    <property type="evidence" value="ECO:0007669"/>
    <property type="project" value="UniProtKB-EC"/>
</dbReference>
<dbReference type="PRINTS" id="PR00067">
    <property type="entry name" value="CATALASE"/>
</dbReference>
<dbReference type="InterPro" id="IPR024711">
    <property type="entry name" value="Catalase_clade1/3"/>
</dbReference>
<reference evidence="17" key="1">
    <citation type="journal article" date="2017" name="Environ. Microbiol. Rep.">
        <title>Genetic Diversity of Marine Anaerobic Ammonium-Oxidizing Bacteria as Revealed by Genomic and Proteomic Analyses of 'Candidatus Scalindua japonica'.</title>
        <authorList>
            <person name="Oshiki M."/>
            <person name="Mizuto K."/>
            <person name="Kimura Z."/>
            <person name="Kindaichi T."/>
            <person name="Satoh H."/>
            <person name="Okabe S."/>
        </authorList>
    </citation>
    <scope>NUCLEOTIDE SEQUENCE [LARGE SCALE GENOMIC DNA]</scope>
    <source>
        <strain evidence="17">husup-a2</strain>
    </source>
</reference>
<dbReference type="Gene3D" id="2.40.180.10">
    <property type="entry name" value="Catalase core domain"/>
    <property type="match status" value="1"/>
</dbReference>
<feature type="active site" evidence="11">
    <location>
        <position position="56"/>
    </location>
</feature>
<feature type="active site" evidence="11">
    <location>
        <position position="129"/>
    </location>
</feature>
<evidence type="ECO:0000256" key="13">
    <source>
        <dbReference type="RuleBase" id="RU000498"/>
    </source>
</evidence>
<dbReference type="OrthoDB" id="9760293at2"/>
<dbReference type="GO" id="GO:0042542">
    <property type="term" value="P:response to hydrogen peroxide"/>
    <property type="evidence" value="ECO:0007669"/>
    <property type="project" value="TreeGrafter"/>
</dbReference>
<dbReference type="InterPro" id="IPR018028">
    <property type="entry name" value="Catalase"/>
</dbReference>
<keyword evidence="8 12" id="KW-0408">Iron</keyword>
<feature type="region of interest" description="Disordered" evidence="14">
    <location>
        <begin position="1"/>
        <end position="25"/>
    </location>
</feature>
<dbReference type="SUPFAM" id="SSF56634">
    <property type="entry name" value="Heme-dependent catalase-like"/>
    <property type="match status" value="1"/>
</dbReference>
<dbReference type="PROSITE" id="PS00438">
    <property type="entry name" value="CATALASE_2"/>
    <property type="match status" value="1"/>
</dbReference>
<evidence type="ECO:0000256" key="14">
    <source>
        <dbReference type="SAM" id="MobiDB-lite"/>
    </source>
</evidence>
<dbReference type="GO" id="GO:0005737">
    <property type="term" value="C:cytoplasm"/>
    <property type="evidence" value="ECO:0007669"/>
    <property type="project" value="TreeGrafter"/>
</dbReference>
<evidence type="ECO:0000256" key="5">
    <source>
        <dbReference type="ARBA" id="ARBA00022617"/>
    </source>
</evidence>
<dbReference type="InterPro" id="IPR011614">
    <property type="entry name" value="Catalase_core"/>
</dbReference>
<sequence length="482" mass="55035">MKDDKEKLTTNAGAPVPDNQNVMTAGPHGPQLLQDVWFLEKLAHFDREIIPERRMHAKGSGAYGIFTVTHDITRYTRAKIFSEIGKKTELFVRFSTVAGERGAADAERDIRGFAIKFYTEEGNWDLVGNNTPVFFLRDPLKFPDLNHAVKRDPRTNMRSSHNNWDFWTLLPEALHQITITMSERGIPYSYRHMNGYGSHTFSLINDKNERVWVKFHFKTQQGIKCLTNQEAEAIIAKDRESHQRDLLESIDNSEYPKWDIRIQVMPEDEANKCNFNPFDLTKVWPHKDYPLIEVGVLELNRNPENYFAEVEQSAFNPANIVPGIGFSPDRMLQGRLFAYADAQRYRLGVNHHLIPVNASRCPFNSYHRDGAMRVDGNHGSTLGYEPNSYGEWGQQPEFSEPPLSLDGAADHWNHRDEDDYYTQPGLLFRLMSPEQQETLFGNTACAMGDAPKEIKLRHIGNCMKADPAYGKGMADALGISPE</sequence>
<dbReference type="Proteomes" id="UP000218542">
    <property type="component" value="Unassembled WGS sequence"/>
</dbReference>
<dbReference type="Pfam" id="PF06628">
    <property type="entry name" value="Catalase-rel"/>
    <property type="match status" value="1"/>
</dbReference>
<dbReference type="EMBL" id="BAOS01000013">
    <property type="protein sequence ID" value="GAX60661.1"/>
    <property type="molecule type" value="Genomic_DNA"/>
</dbReference>
<feature type="domain" description="Catalase core" evidence="15">
    <location>
        <begin position="9"/>
        <end position="393"/>
    </location>
</feature>
<keyword evidence="17" id="KW-1185">Reference proteome</keyword>
<name>A0A286TXW4_9BACT</name>
<accession>A0A286TXW4</accession>
<evidence type="ECO:0000256" key="8">
    <source>
        <dbReference type="ARBA" id="ARBA00023004"/>
    </source>
</evidence>
<protein>
    <recommendedName>
        <fullName evidence="3 13">Catalase</fullName>
        <ecNumber evidence="3 13">1.11.1.6</ecNumber>
    </recommendedName>
</protein>
<dbReference type="PROSITE" id="PS51402">
    <property type="entry name" value="CATALASE_3"/>
    <property type="match status" value="1"/>
</dbReference>
<evidence type="ECO:0000256" key="4">
    <source>
        <dbReference type="ARBA" id="ARBA00022559"/>
    </source>
</evidence>
<dbReference type="SMART" id="SM01060">
    <property type="entry name" value="Catalase"/>
    <property type="match status" value="1"/>
</dbReference>
<dbReference type="EC" id="1.11.1.6" evidence="3 13"/>
<dbReference type="PANTHER" id="PTHR11465:SF61">
    <property type="entry name" value="CATALASE"/>
    <property type="match status" value="1"/>
</dbReference>
<keyword evidence="7 13" id="KW-0560">Oxidoreductase</keyword>
<keyword evidence="5 12" id="KW-0349">Heme</keyword>
<dbReference type="InterPro" id="IPR020835">
    <property type="entry name" value="Catalase_sf"/>
</dbReference>
<dbReference type="GO" id="GO:0020037">
    <property type="term" value="F:heme binding"/>
    <property type="evidence" value="ECO:0007669"/>
    <property type="project" value="InterPro"/>
</dbReference>
<organism evidence="16 17">
    <name type="scientific">Candidatus Scalindua japonica</name>
    <dbReference type="NCBI Taxonomy" id="1284222"/>
    <lineage>
        <taxon>Bacteria</taxon>
        <taxon>Pseudomonadati</taxon>
        <taxon>Planctomycetota</taxon>
        <taxon>Candidatus Brocadiia</taxon>
        <taxon>Candidatus Brocadiales</taxon>
        <taxon>Candidatus Scalinduaceae</taxon>
        <taxon>Candidatus Scalindua</taxon>
    </lineage>
</organism>
<evidence type="ECO:0000259" key="15">
    <source>
        <dbReference type="SMART" id="SM01060"/>
    </source>
</evidence>
<proteinExistence type="inferred from homology"/>
<dbReference type="Pfam" id="PF00199">
    <property type="entry name" value="Catalase"/>
    <property type="match status" value="1"/>
</dbReference>
<gene>
    <name evidence="16" type="ORF">SCALIN_C13_0176</name>
</gene>
<dbReference type="GO" id="GO:0046872">
    <property type="term" value="F:metal ion binding"/>
    <property type="evidence" value="ECO:0007669"/>
    <property type="project" value="UniProtKB-KW"/>
</dbReference>
<keyword evidence="6 12" id="KW-0479">Metal-binding</keyword>
<evidence type="ECO:0000256" key="2">
    <source>
        <dbReference type="ARBA" id="ARBA00005329"/>
    </source>
</evidence>
<dbReference type="InterPro" id="IPR040333">
    <property type="entry name" value="Catalase_3"/>
</dbReference>
<evidence type="ECO:0000256" key="12">
    <source>
        <dbReference type="PIRSR" id="PIRSR038928-2"/>
    </source>
</evidence>
<dbReference type="PIRSF" id="PIRSF038928">
    <property type="entry name" value="Catalase_clade1-3"/>
    <property type="match status" value="1"/>
</dbReference>
<evidence type="ECO:0000256" key="9">
    <source>
        <dbReference type="ARBA" id="ARBA00023324"/>
    </source>
</evidence>
<comment type="catalytic activity">
    <reaction evidence="10 13">
        <text>2 H2O2 = O2 + 2 H2O</text>
        <dbReference type="Rhea" id="RHEA:20309"/>
        <dbReference type="ChEBI" id="CHEBI:15377"/>
        <dbReference type="ChEBI" id="CHEBI:15379"/>
        <dbReference type="ChEBI" id="CHEBI:16240"/>
        <dbReference type="EC" id="1.11.1.6"/>
    </reaction>
</comment>
<dbReference type="RefSeq" id="WP_096894054.1">
    <property type="nucleotide sequence ID" value="NZ_BAOS01000013.1"/>
</dbReference>
<dbReference type="InterPro" id="IPR002226">
    <property type="entry name" value="Catalase_haem_BS"/>
</dbReference>
<dbReference type="PROSITE" id="PS00437">
    <property type="entry name" value="CATALASE_1"/>
    <property type="match status" value="1"/>
</dbReference>
<evidence type="ECO:0000313" key="16">
    <source>
        <dbReference type="EMBL" id="GAX60661.1"/>
    </source>
</evidence>
<keyword evidence="4 13" id="KW-0575">Peroxidase</keyword>
<comment type="caution">
    <text evidence="16">The sequence shown here is derived from an EMBL/GenBank/DDBJ whole genome shotgun (WGS) entry which is preliminary data.</text>
</comment>
<dbReference type="AlphaFoldDB" id="A0A286TXW4"/>
<dbReference type="FunFam" id="2.40.180.10:FF:000001">
    <property type="entry name" value="Catalase"/>
    <property type="match status" value="1"/>
</dbReference>
<comment type="cofactor">
    <cofactor evidence="1 12">
        <name>heme</name>
        <dbReference type="ChEBI" id="CHEBI:30413"/>
    </cofactor>
</comment>
<evidence type="ECO:0000256" key="6">
    <source>
        <dbReference type="ARBA" id="ARBA00022723"/>
    </source>
</evidence>
<dbReference type="InterPro" id="IPR024708">
    <property type="entry name" value="Catalase_AS"/>
</dbReference>
<feature type="binding site" description="axial binding residue" evidence="12">
    <location>
        <position position="339"/>
    </location>
    <ligand>
        <name>heme</name>
        <dbReference type="ChEBI" id="CHEBI:30413"/>
    </ligand>
    <ligandPart>
        <name>Fe</name>
        <dbReference type="ChEBI" id="CHEBI:18248"/>
    </ligandPart>
</feature>
<evidence type="ECO:0000313" key="17">
    <source>
        <dbReference type="Proteomes" id="UP000218542"/>
    </source>
</evidence>
<dbReference type="GO" id="GO:0042744">
    <property type="term" value="P:hydrogen peroxide catabolic process"/>
    <property type="evidence" value="ECO:0007669"/>
    <property type="project" value="UniProtKB-KW"/>
</dbReference>